<feature type="compositionally biased region" description="Basic and acidic residues" evidence="1">
    <location>
        <begin position="1"/>
        <end position="11"/>
    </location>
</feature>
<sequence length="594" mass="66571">MLDVHDYRQDPPPETQDSTLGPSQQTPYEGIFFEETQLPDLPEPEELTQTTPTVVQQAPVKKSKKSAATRGSNSDGSLLISLDYCFYVNNHNPQIPEKHRAASTGKTNLGKFTPSKDAMPMLKTNLLDRRWDELQDEILRIIGQSKKNLDVYLKQIKGGLHWLLYISGSHTFPFKRQYYCSSDEEFQVFAEEVARKPLQKVFIRVEMDDPTAKEKSESAKEKSAKQEKKLEKILAMAVGSESERVPLQREEARQLQNGLSDVRGDPVAPFVVQLRQHLEKESNARPSEVIFWPHKDIPNLVLRVNHERLGAWAHVLLAKSLGKVTDTNQHVGLNNPPTGSIFKWEKRAGITPLKHRMAAGNPNRSEESNPDRSGETMSSVYRPQELADGRSSSTNTSSATSSVVVGQNLDPILQDLACEGTAIDIQTRDDTYPASMASSESIEYMNELSVNSSISSNRVTNSSLPTPHEHRQKMARSPSGDPTQAFSQMSVYRTAPSPSPTRKIRREPMLPLQPAGKLVTLDEFLVHCNIDVADAMCQTLFKGHDVKHWSFFRGKSDKDLMRISFTRGLATHLSNGASELEHTFVQRGFESPEV</sequence>
<dbReference type="EMBL" id="VDEP01000473">
    <property type="protein sequence ID" value="KAA1074066.1"/>
    <property type="molecule type" value="Genomic_DNA"/>
</dbReference>
<dbReference type="Proteomes" id="UP000324748">
    <property type="component" value="Unassembled WGS sequence"/>
</dbReference>
<name>A0A5B0MCW1_PUCGR</name>
<protein>
    <submittedName>
        <fullName evidence="2">Uncharacterized protein</fullName>
    </submittedName>
</protein>
<evidence type="ECO:0000256" key="1">
    <source>
        <dbReference type="SAM" id="MobiDB-lite"/>
    </source>
</evidence>
<feature type="compositionally biased region" description="Low complexity" evidence="1">
    <location>
        <begin position="47"/>
        <end position="60"/>
    </location>
</feature>
<feature type="region of interest" description="Disordered" evidence="1">
    <location>
        <begin position="455"/>
        <end position="486"/>
    </location>
</feature>
<dbReference type="AlphaFoldDB" id="A0A5B0MCW1"/>
<accession>A0A5B0MCW1</accession>
<evidence type="ECO:0000313" key="3">
    <source>
        <dbReference type="EMBL" id="KAA1090719.1"/>
    </source>
</evidence>
<dbReference type="EMBL" id="VSWC01000092">
    <property type="protein sequence ID" value="KAA1090719.1"/>
    <property type="molecule type" value="Genomic_DNA"/>
</dbReference>
<proteinExistence type="predicted"/>
<keyword evidence="4" id="KW-1185">Reference proteome</keyword>
<organism evidence="2 5">
    <name type="scientific">Puccinia graminis f. sp. tritici</name>
    <dbReference type="NCBI Taxonomy" id="56615"/>
    <lineage>
        <taxon>Eukaryota</taxon>
        <taxon>Fungi</taxon>
        <taxon>Dikarya</taxon>
        <taxon>Basidiomycota</taxon>
        <taxon>Pucciniomycotina</taxon>
        <taxon>Pucciniomycetes</taxon>
        <taxon>Pucciniales</taxon>
        <taxon>Pucciniaceae</taxon>
        <taxon>Puccinia</taxon>
    </lineage>
</organism>
<evidence type="ECO:0000313" key="2">
    <source>
        <dbReference type="EMBL" id="KAA1074066.1"/>
    </source>
</evidence>
<feature type="region of interest" description="Disordered" evidence="1">
    <location>
        <begin position="1"/>
        <end position="73"/>
    </location>
</feature>
<evidence type="ECO:0000313" key="4">
    <source>
        <dbReference type="Proteomes" id="UP000324748"/>
    </source>
</evidence>
<comment type="caution">
    <text evidence="2">The sequence shown here is derived from an EMBL/GenBank/DDBJ whole genome shotgun (WGS) entry which is preliminary data.</text>
</comment>
<feature type="compositionally biased region" description="Basic and acidic residues" evidence="1">
    <location>
        <begin position="364"/>
        <end position="374"/>
    </location>
</feature>
<feature type="region of interest" description="Disordered" evidence="1">
    <location>
        <begin position="353"/>
        <end position="378"/>
    </location>
</feature>
<reference evidence="4 5" key="1">
    <citation type="submission" date="2019-05" db="EMBL/GenBank/DDBJ databases">
        <title>Emergence of the Ug99 lineage of the wheat stem rust pathogen through somatic hybridization.</title>
        <authorList>
            <person name="Li F."/>
            <person name="Upadhyaya N.M."/>
            <person name="Sperschneider J."/>
            <person name="Matny O."/>
            <person name="Nguyen-Phuc H."/>
            <person name="Mago R."/>
            <person name="Raley C."/>
            <person name="Miller M.E."/>
            <person name="Silverstein K.A.T."/>
            <person name="Henningsen E."/>
            <person name="Hirsch C.D."/>
            <person name="Visser B."/>
            <person name="Pretorius Z.A."/>
            <person name="Steffenson B.J."/>
            <person name="Schwessinger B."/>
            <person name="Dodds P.N."/>
            <person name="Figueroa M."/>
        </authorList>
    </citation>
    <scope>NUCLEOTIDE SEQUENCE [LARGE SCALE GENOMIC DNA]</scope>
    <source>
        <strain evidence="3">21-0</strain>
        <strain evidence="2 5">Ug99</strain>
    </source>
</reference>
<dbReference type="Proteomes" id="UP000325313">
    <property type="component" value="Unassembled WGS sequence"/>
</dbReference>
<evidence type="ECO:0000313" key="5">
    <source>
        <dbReference type="Proteomes" id="UP000325313"/>
    </source>
</evidence>
<gene>
    <name evidence="3" type="ORF">PGT21_011603</name>
    <name evidence="2" type="ORF">PGTUg99_011474</name>
</gene>
<feature type="compositionally biased region" description="Polar residues" evidence="1">
    <location>
        <begin position="15"/>
        <end position="27"/>
    </location>
</feature>